<name>A0A1X7G7Y0_TRICW</name>
<dbReference type="Gene3D" id="1.20.1270.360">
    <property type="match status" value="1"/>
</dbReference>
<dbReference type="InterPro" id="IPR005560">
    <property type="entry name" value="Csp_YhjQ"/>
</dbReference>
<dbReference type="AlphaFoldDB" id="A0A1X7G7Y0"/>
<evidence type="ECO:0008006" key="3">
    <source>
        <dbReference type="Google" id="ProtNLM"/>
    </source>
</evidence>
<reference evidence="2" key="1">
    <citation type="submission" date="2017-04" db="EMBL/GenBank/DDBJ databases">
        <authorList>
            <person name="Varghese N."/>
            <person name="Submissions S."/>
        </authorList>
    </citation>
    <scope>NUCLEOTIDE SEQUENCE [LARGE SCALE GENOMIC DNA]</scope>
    <source>
        <strain evidence="2">Ballard 720</strain>
    </source>
</reference>
<dbReference type="OrthoDB" id="5396211at2"/>
<evidence type="ECO:0000313" key="2">
    <source>
        <dbReference type="Proteomes" id="UP000192911"/>
    </source>
</evidence>
<accession>A0A1X7G7Y0</accession>
<evidence type="ECO:0000313" key="1">
    <source>
        <dbReference type="EMBL" id="SMF65549.1"/>
    </source>
</evidence>
<dbReference type="GeneID" id="95551713"/>
<dbReference type="PANTHER" id="PTHR37310:SF1">
    <property type="entry name" value="CYTOPLASMIC PROTEIN"/>
    <property type="match status" value="1"/>
</dbReference>
<proteinExistence type="predicted"/>
<dbReference type="RefSeq" id="WP_085229482.1">
    <property type="nucleotide sequence ID" value="NZ_BSQD01000013.1"/>
</dbReference>
<dbReference type="PANTHER" id="PTHR37310">
    <property type="entry name" value="CYTOPLASMIC PROTEIN-RELATED"/>
    <property type="match status" value="1"/>
</dbReference>
<dbReference type="STRING" id="28094.SAMN06295900_11436"/>
<dbReference type="EMBL" id="FXAH01000014">
    <property type="protein sequence ID" value="SMF65549.1"/>
    <property type="molecule type" value="Genomic_DNA"/>
</dbReference>
<sequence>MAHTEHRACIEACDACAAACDHCSTACLAESRVADMKDCIRMDIDCAALCRLASGAMARGSAHVQAICALCARICDACADECGRHEYDHCKRCADACRACAKECRAMA</sequence>
<dbReference type="InterPro" id="IPR044543">
    <property type="entry name" value="YHJQ-like"/>
</dbReference>
<keyword evidence="2" id="KW-1185">Reference proteome</keyword>
<dbReference type="Pfam" id="PF03860">
    <property type="entry name" value="Csp"/>
    <property type="match status" value="1"/>
</dbReference>
<dbReference type="CDD" id="cd08026">
    <property type="entry name" value="DUF326"/>
    <property type="match status" value="1"/>
</dbReference>
<protein>
    <recommendedName>
        <fullName evidence="3">Four-helix bundle copper-binding protein</fullName>
    </recommendedName>
</protein>
<organism evidence="1 2">
    <name type="scientific">Trinickia caryophylli</name>
    <name type="common">Paraburkholderia caryophylli</name>
    <dbReference type="NCBI Taxonomy" id="28094"/>
    <lineage>
        <taxon>Bacteria</taxon>
        <taxon>Pseudomonadati</taxon>
        <taxon>Pseudomonadota</taxon>
        <taxon>Betaproteobacteria</taxon>
        <taxon>Burkholderiales</taxon>
        <taxon>Burkholderiaceae</taxon>
        <taxon>Trinickia</taxon>
    </lineage>
</organism>
<gene>
    <name evidence="1" type="ORF">SAMN06295900_11436</name>
</gene>
<dbReference type="Proteomes" id="UP000192911">
    <property type="component" value="Unassembled WGS sequence"/>
</dbReference>